<dbReference type="AlphaFoldDB" id="A0A1B7NBG5"/>
<evidence type="ECO:0000256" key="1">
    <source>
        <dbReference type="SAM" id="MobiDB-lite"/>
    </source>
</evidence>
<dbReference type="InParanoid" id="A0A1B7NBG5"/>
<feature type="compositionally biased region" description="Polar residues" evidence="1">
    <location>
        <begin position="73"/>
        <end position="88"/>
    </location>
</feature>
<proteinExistence type="predicted"/>
<evidence type="ECO:0000313" key="3">
    <source>
        <dbReference type="Proteomes" id="UP000092154"/>
    </source>
</evidence>
<dbReference type="OrthoDB" id="27483at2759"/>
<accession>A0A1B7NBG5</accession>
<dbReference type="EMBL" id="KV448163">
    <property type="protein sequence ID" value="OAX42134.1"/>
    <property type="molecule type" value="Genomic_DNA"/>
</dbReference>
<evidence type="ECO:0000313" key="2">
    <source>
        <dbReference type="EMBL" id="OAX42134.1"/>
    </source>
</evidence>
<name>A0A1B7NBG5_9AGAM</name>
<keyword evidence="3" id="KW-1185">Reference proteome</keyword>
<dbReference type="Proteomes" id="UP000092154">
    <property type="component" value="Unassembled WGS sequence"/>
</dbReference>
<reference evidence="2 3" key="1">
    <citation type="submission" date="2016-06" db="EMBL/GenBank/DDBJ databases">
        <title>Comparative genomics of the ectomycorrhizal sister species Rhizopogon vinicolor and Rhizopogon vesiculosus (Basidiomycota: Boletales) reveals a divergence of the mating type B locus.</title>
        <authorList>
            <consortium name="DOE Joint Genome Institute"/>
            <person name="Mujic A.B."/>
            <person name="Kuo A."/>
            <person name="Tritt A."/>
            <person name="Lipzen A."/>
            <person name="Chen C."/>
            <person name="Johnson J."/>
            <person name="Sharma A."/>
            <person name="Barry K."/>
            <person name="Grigoriev I.V."/>
            <person name="Spatafora J.W."/>
        </authorList>
    </citation>
    <scope>NUCLEOTIDE SEQUENCE [LARGE SCALE GENOMIC DNA]</scope>
    <source>
        <strain evidence="2 3">AM-OR11-026</strain>
    </source>
</reference>
<sequence>MHPIKCGCSDKPRPAIVAFNVNTEHKVMPVNKDVRLVLQYDVEAVGEEALTPPWIDIKTYPNSANTLIRQSSMKSKNCTRNGQTHLLQRSSTSTAERASRADISGNDPAHSLPATTLTFPKFRRCYSYLL</sequence>
<feature type="region of interest" description="Disordered" evidence="1">
    <location>
        <begin position="73"/>
        <end position="110"/>
    </location>
</feature>
<gene>
    <name evidence="2" type="ORF">K503DRAFT_401208</name>
</gene>
<protein>
    <submittedName>
        <fullName evidence="2">Uncharacterized protein</fullName>
    </submittedName>
</protein>
<organism evidence="2 3">
    <name type="scientific">Rhizopogon vinicolor AM-OR11-026</name>
    <dbReference type="NCBI Taxonomy" id="1314800"/>
    <lineage>
        <taxon>Eukaryota</taxon>
        <taxon>Fungi</taxon>
        <taxon>Dikarya</taxon>
        <taxon>Basidiomycota</taxon>
        <taxon>Agaricomycotina</taxon>
        <taxon>Agaricomycetes</taxon>
        <taxon>Agaricomycetidae</taxon>
        <taxon>Boletales</taxon>
        <taxon>Suillineae</taxon>
        <taxon>Rhizopogonaceae</taxon>
        <taxon>Rhizopogon</taxon>
    </lineage>
</organism>